<dbReference type="InterPro" id="IPR010921">
    <property type="entry name" value="Trp_repressor/repl_initiator"/>
</dbReference>
<evidence type="ECO:0000313" key="3">
    <source>
        <dbReference type="EMBL" id="GIC72608.1"/>
    </source>
</evidence>
<comment type="caution">
    <text evidence="3">The sequence shown here is derived from an EMBL/GenBank/DDBJ whole genome shotgun (WGS) entry which is preliminary data.</text>
</comment>
<gene>
    <name evidence="3" type="ORF">LF01B1_16230</name>
</gene>
<dbReference type="EMBL" id="BOLH01000019">
    <property type="protein sequence ID" value="GIC72608.1"/>
    <property type="molecule type" value="Genomic_DNA"/>
</dbReference>
<dbReference type="Pfam" id="PF13518">
    <property type="entry name" value="HTH_28"/>
    <property type="match status" value="1"/>
</dbReference>
<dbReference type="PANTHER" id="PTHR33795:SF1">
    <property type="entry name" value="INSERTION ELEMENT IS150 PROTEIN INSJ"/>
    <property type="match status" value="1"/>
</dbReference>
<dbReference type="InterPro" id="IPR052057">
    <property type="entry name" value="IS150/IS1296_orfA-like"/>
</dbReference>
<evidence type="ECO:0000313" key="4">
    <source>
        <dbReference type="Proteomes" id="UP000653631"/>
    </source>
</evidence>
<dbReference type="PANTHER" id="PTHR33795">
    <property type="entry name" value="INSERTION ELEMENT IS150 PROTEIN INSJ"/>
    <property type="match status" value="1"/>
</dbReference>
<proteinExistence type="inferred from homology"/>
<sequence>MTTFEAIFMKITYSTTTKLRLLSQFQNVNESLKVFADYPNVGAGSLKRWIQQYLTGGLANLERPVHNRRYPKKLKLRAVRDYRNHRLPTREILLKYDIRGLSQLRNWVILYNNGKEPVRKRVRKTGRKVSYDEKIEIVKWALKHNHDYKQAAQKFDITYSRAYAWTQKYEQANDWTALKDRRGKTRGRQPADREEQLLKEIRDLKAKLREREVQIAFSKKLIEISNREVKRPNDIKRFKK</sequence>
<name>A0ABD0AN46_LIMFE</name>
<evidence type="ECO:0000259" key="2">
    <source>
        <dbReference type="Pfam" id="PF13518"/>
    </source>
</evidence>
<comment type="similarity">
    <text evidence="1">Belongs to the IS150/IS1296 orfA family.</text>
</comment>
<dbReference type="Proteomes" id="UP000653631">
    <property type="component" value="Unassembled WGS sequence"/>
</dbReference>
<evidence type="ECO:0000256" key="1">
    <source>
        <dbReference type="ARBA" id="ARBA00038232"/>
    </source>
</evidence>
<feature type="domain" description="Insertion element IS150 protein InsJ-like helix-turn-helix" evidence="2">
    <location>
        <begin position="133"/>
        <end position="184"/>
    </location>
</feature>
<reference evidence="3 4" key="1">
    <citation type="submission" date="2021-01" db="EMBL/GenBank/DDBJ databases">
        <title>Development of a method for detection of lactic acid bacteria that cause putrefactive shochu mash.</title>
        <authorList>
            <person name="Takashita H."/>
            <person name="Fujihara E."/>
            <person name="Takayama K."/>
            <person name="Yamamoto H."/>
            <person name="Mizutani M."/>
            <person name="Kajiwara Y."/>
        </authorList>
    </citation>
    <scope>NUCLEOTIDE SEQUENCE [LARGE SCALE GENOMIC DNA]</scope>
    <source>
        <strain evidence="3 4">01-B1</strain>
    </source>
</reference>
<dbReference type="InterPro" id="IPR055247">
    <property type="entry name" value="InsJ-like_HTH"/>
</dbReference>
<accession>A0ABD0AN46</accession>
<protein>
    <recommendedName>
        <fullName evidence="2">Insertion element IS150 protein InsJ-like helix-turn-helix domain-containing protein</fullName>
    </recommendedName>
</protein>
<dbReference type="AlphaFoldDB" id="A0ABD0AN46"/>
<dbReference type="SUPFAM" id="SSF48295">
    <property type="entry name" value="TrpR-like"/>
    <property type="match status" value="2"/>
</dbReference>
<organism evidence="3 4">
    <name type="scientific">Limosilactobacillus fermentum</name>
    <name type="common">Lactobacillus fermentum</name>
    <dbReference type="NCBI Taxonomy" id="1613"/>
    <lineage>
        <taxon>Bacteria</taxon>
        <taxon>Bacillati</taxon>
        <taxon>Bacillota</taxon>
        <taxon>Bacilli</taxon>
        <taxon>Lactobacillales</taxon>
        <taxon>Lactobacillaceae</taxon>
        <taxon>Limosilactobacillus</taxon>
    </lineage>
</organism>